<dbReference type="Proteomes" id="UP001597368">
    <property type="component" value="Unassembled WGS sequence"/>
</dbReference>
<proteinExistence type="predicted"/>
<evidence type="ECO:0000313" key="3">
    <source>
        <dbReference type="Proteomes" id="UP001597368"/>
    </source>
</evidence>
<evidence type="ECO:0000313" key="2">
    <source>
        <dbReference type="EMBL" id="MFD1936172.1"/>
    </source>
</evidence>
<protein>
    <submittedName>
        <fullName evidence="2">CU044_5270 family protein</fullName>
    </submittedName>
</protein>
<evidence type="ECO:0000256" key="1">
    <source>
        <dbReference type="SAM" id="MobiDB-lite"/>
    </source>
</evidence>
<dbReference type="NCBIfam" id="NF038083">
    <property type="entry name" value="CU044_5270_fam"/>
    <property type="match status" value="1"/>
</dbReference>
<reference evidence="3" key="1">
    <citation type="journal article" date="2019" name="Int. J. Syst. Evol. Microbiol.">
        <title>The Global Catalogue of Microorganisms (GCM) 10K type strain sequencing project: providing services to taxonomists for standard genome sequencing and annotation.</title>
        <authorList>
            <consortium name="The Broad Institute Genomics Platform"/>
            <consortium name="The Broad Institute Genome Sequencing Center for Infectious Disease"/>
            <person name="Wu L."/>
            <person name="Ma J."/>
        </authorList>
    </citation>
    <scope>NUCLEOTIDE SEQUENCE [LARGE SCALE GENOMIC DNA]</scope>
    <source>
        <strain evidence="3">ICMP 6774ER</strain>
    </source>
</reference>
<dbReference type="InterPro" id="IPR047789">
    <property type="entry name" value="CU044_5270-like"/>
</dbReference>
<dbReference type="EMBL" id="JBHUFV010000047">
    <property type="protein sequence ID" value="MFD1936172.1"/>
    <property type="molecule type" value="Genomic_DNA"/>
</dbReference>
<dbReference type="RefSeq" id="WP_379576265.1">
    <property type="nucleotide sequence ID" value="NZ_JBHUFV010000047.1"/>
</dbReference>
<keyword evidence="3" id="KW-1185">Reference proteome</keyword>
<organism evidence="2 3">
    <name type="scientific">Nonomuraea mangrovi</name>
    <dbReference type="NCBI Taxonomy" id="2316207"/>
    <lineage>
        <taxon>Bacteria</taxon>
        <taxon>Bacillati</taxon>
        <taxon>Actinomycetota</taxon>
        <taxon>Actinomycetes</taxon>
        <taxon>Streptosporangiales</taxon>
        <taxon>Streptosporangiaceae</taxon>
        <taxon>Nonomuraea</taxon>
    </lineage>
</organism>
<comment type="caution">
    <text evidence="2">The sequence shown here is derived from an EMBL/GenBank/DDBJ whole genome shotgun (WGS) entry which is preliminary data.</text>
</comment>
<accession>A0ABW4T498</accession>
<gene>
    <name evidence="2" type="ORF">ACFSKW_32345</name>
</gene>
<name>A0ABW4T498_9ACTN</name>
<feature type="region of interest" description="Disordered" evidence="1">
    <location>
        <begin position="154"/>
        <end position="175"/>
    </location>
</feature>
<sequence length="360" mass="38735">MDEMNEMDALRRLWAGTPDGSAADLAGSRALMERAYVKDRQEDRRARGPRRILRSAVRMPGPLFKGMAAVTVAAAVVVATQLVPGAVPPASAQELLARAADAASEQTELKLRPGQYLHVRSVAARHMTVGRKDGTGVDHLAIKVAEDTWEPAEPGKPWLVREEPKGVAPYPGSRPVPSVPGMAGVDESVYESSCDKTPGDELSYLRLGEWPTDVAALRARIEKVAAQQEEPGHLRLWLTISDLIKKSAARPSLAAPLFEVASSLEGITLVPDVTDAAGRPGMAVGMAEDETMRSELVFDKETYRYLGIRYVVTKDRTENPGGRAYVVPRGTATGTALLGVEAADAMPEPSPQASRLRIPC</sequence>